<proteinExistence type="predicted"/>
<dbReference type="EMBL" id="ML978069">
    <property type="protein sequence ID" value="KAF2016193.1"/>
    <property type="molecule type" value="Genomic_DNA"/>
</dbReference>
<gene>
    <name evidence="1" type="ORF">BU24DRAFT_196537</name>
</gene>
<name>A0A6A5XTC2_9PLEO</name>
<protein>
    <submittedName>
        <fullName evidence="1">Uncharacterized protein</fullName>
    </submittedName>
</protein>
<dbReference type="Proteomes" id="UP000799778">
    <property type="component" value="Unassembled WGS sequence"/>
</dbReference>
<dbReference type="GeneID" id="54279161"/>
<accession>A0A6A5XTC2</accession>
<sequence>MKAGKRVVSTLKIQTTSPDPSCVPSPYLWAVPVDYRHTGALYPQKATGTIVHMGRAAVGTKLRLAEPDDGILAGPLGGSRHELHCEMTSKSNQTRVCSHLRALRIARKRIVWSSRRRRKAPSHDYKYMYGGDMPITNLVRIRTKGFTGPDVVPEER</sequence>
<dbReference type="AlphaFoldDB" id="A0A6A5XTC2"/>
<keyword evidence="2" id="KW-1185">Reference proteome</keyword>
<dbReference type="RefSeq" id="XP_033384532.1">
    <property type="nucleotide sequence ID" value="XM_033521764.1"/>
</dbReference>
<evidence type="ECO:0000313" key="2">
    <source>
        <dbReference type="Proteomes" id="UP000799778"/>
    </source>
</evidence>
<evidence type="ECO:0000313" key="1">
    <source>
        <dbReference type="EMBL" id="KAF2016193.1"/>
    </source>
</evidence>
<organism evidence="1 2">
    <name type="scientific">Aaosphaeria arxii CBS 175.79</name>
    <dbReference type="NCBI Taxonomy" id="1450172"/>
    <lineage>
        <taxon>Eukaryota</taxon>
        <taxon>Fungi</taxon>
        <taxon>Dikarya</taxon>
        <taxon>Ascomycota</taxon>
        <taxon>Pezizomycotina</taxon>
        <taxon>Dothideomycetes</taxon>
        <taxon>Pleosporomycetidae</taxon>
        <taxon>Pleosporales</taxon>
        <taxon>Pleosporales incertae sedis</taxon>
        <taxon>Aaosphaeria</taxon>
    </lineage>
</organism>
<reference evidence="1" key="1">
    <citation type="journal article" date="2020" name="Stud. Mycol.">
        <title>101 Dothideomycetes genomes: a test case for predicting lifestyles and emergence of pathogens.</title>
        <authorList>
            <person name="Haridas S."/>
            <person name="Albert R."/>
            <person name="Binder M."/>
            <person name="Bloem J."/>
            <person name="Labutti K."/>
            <person name="Salamov A."/>
            <person name="Andreopoulos B."/>
            <person name="Baker S."/>
            <person name="Barry K."/>
            <person name="Bills G."/>
            <person name="Bluhm B."/>
            <person name="Cannon C."/>
            <person name="Castanera R."/>
            <person name="Culley D."/>
            <person name="Daum C."/>
            <person name="Ezra D."/>
            <person name="Gonzalez J."/>
            <person name="Henrissat B."/>
            <person name="Kuo A."/>
            <person name="Liang C."/>
            <person name="Lipzen A."/>
            <person name="Lutzoni F."/>
            <person name="Magnuson J."/>
            <person name="Mondo S."/>
            <person name="Nolan M."/>
            <person name="Ohm R."/>
            <person name="Pangilinan J."/>
            <person name="Park H.-J."/>
            <person name="Ramirez L."/>
            <person name="Alfaro M."/>
            <person name="Sun H."/>
            <person name="Tritt A."/>
            <person name="Yoshinaga Y."/>
            <person name="Zwiers L.-H."/>
            <person name="Turgeon B."/>
            <person name="Goodwin S."/>
            <person name="Spatafora J."/>
            <person name="Crous P."/>
            <person name="Grigoriev I."/>
        </authorList>
    </citation>
    <scope>NUCLEOTIDE SEQUENCE</scope>
    <source>
        <strain evidence="1">CBS 175.79</strain>
    </source>
</reference>